<dbReference type="AlphaFoldDB" id="A0A1I1NQ09"/>
<dbReference type="Gene3D" id="3.10.450.50">
    <property type="match status" value="1"/>
</dbReference>
<keyword evidence="3" id="KW-1185">Reference proteome</keyword>
<sequence>MPENPAQEAVDIFLAAFNARTSERMTDLLLQAFTPDVVFWGPLGRTEGLLSVEGFMNSLRGHPRGPGRIVRTTAVDAPGEWARYGWAYYDASGEAVLEGTDMVHLRDARIDSMVVFSGPLPRQRD</sequence>
<reference evidence="2 3" key="1">
    <citation type="submission" date="2016-10" db="EMBL/GenBank/DDBJ databases">
        <authorList>
            <person name="de Groot N.N."/>
        </authorList>
    </citation>
    <scope>NUCLEOTIDE SEQUENCE [LARGE SCALE GENOMIC DNA]</scope>
    <source>
        <strain evidence="2 3">CGMCC 4.5739</strain>
    </source>
</reference>
<organism evidence="2 3">
    <name type="scientific">Streptomyces aidingensis</name>
    <dbReference type="NCBI Taxonomy" id="910347"/>
    <lineage>
        <taxon>Bacteria</taxon>
        <taxon>Bacillati</taxon>
        <taxon>Actinomycetota</taxon>
        <taxon>Actinomycetes</taxon>
        <taxon>Kitasatosporales</taxon>
        <taxon>Streptomycetaceae</taxon>
        <taxon>Streptomyces</taxon>
    </lineage>
</organism>
<dbReference type="EMBL" id="FOLM01000008">
    <property type="protein sequence ID" value="SFC99515.1"/>
    <property type="molecule type" value="Genomic_DNA"/>
</dbReference>
<accession>A0A1I1NQ09</accession>
<dbReference type="InterPro" id="IPR032710">
    <property type="entry name" value="NTF2-like_dom_sf"/>
</dbReference>
<proteinExistence type="predicted"/>
<dbReference type="Proteomes" id="UP000199207">
    <property type="component" value="Unassembled WGS sequence"/>
</dbReference>
<evidence type="ECO:0000313" key="3">
    <source>
        <dbReference type="Proteomes" id="UP000199207"/>
    </source>
</evidence>
<dbReference type="InterPro" id="IPR037401">
    <property type="entry name" value="SnoaL-like"/>
</dbReference>
<dbReference type="RefSeq" id="WP_093839492.1">
    <property type="nucleotide sequence ID" value="NZ_FOLM01000008.1"/>
</dbReference>
<name>A0A1I1NQ09_9ACTN</name>
<dbReference type="STRING" id="910347.SAMN05421773_108111"/>
<protein>
    <submittedName>
        <fullName evidence="2">SnoaL-like domain-containing protein</fullName>
    </submittedName>
</protein>
<dbReference type="SUPFAM" id="SSF54427">
    <property type="entry name" value="NTF2-like"/>
    <property type="match status" value="1"/>
</dbReference>
<dbReference type="Pfam" id="PF12680">
    <property type="entry name" value="SnoaL_2"/>
    <property type="match status" value="1"/>
</dbReference>
<gene>
    <name evidence="2" type="ORF">SAMN05421773_108111</name>
</gene>
<evidence type="ECO:0000313" key="2">
    <source>
        <dbReference type="EMBL" id="SFC99515.1"/>
    </source>
</evidence>
<feature type="domain" description="SnoaL-like" evidence="1">
    <location>
        <begin position="13"/>
        <end position="111"/>
    </location>
</feature>
<evidence type="ECO:0000259" key="1">
    <source>
        <dbReference type="Pfam" id="PF12680"/>
    </source>
</evidence>
<dbReference type="OrthoDB" id="3376629at2"/>